<dbReference type="InterPro" id="IPR011992">
    <property type="entry name" value="EF-hand-dom_pair"/>
</dbReference>
<sequence>MSYGGYPPQHGHSTPAPGQHPAPGYGAPPPQQGYGAPPPQQGYGAPPPQQGYGASPPQQGYRSPPPQQYGGGGYGGGYGQQAPGPGGFAGGPPPSAPPGADPQLWGWFTAVDTDRSGHISAHELQKALVNGDWTPFDLDTVKLLMTIFDTDRSGTIAFNEFAGLWKYIKEWQGVYKHFDKDRSGSIDGNELKEALSQFGYKLSPPLLSLLEKKYDVDQASAPSVPGQRGPPAGITFDRFVRACVVIRTLTEAFQKLDTDRDGWIQISYDQFMNTVLSAP</sequence>
<keyword evidence="3" id="KW-0479">Metal-binding</keyword>
<feature type="compositionally biased region" description="Pro residues" evidence="6">
    <location>
        <begin position="91"/>
        <end position="100"/>
    </location>
</feature>
<dbReference type="CDD" id="cd16180">
    <property type="entry name" value="EFh_PEF_Group_I"/>
    <property type="match status" value="1"/>
</dbReference>
<dbReference type="Proteomes" id="UP000308730">
    <property type="component" value="Unassembled WGS sequence"/>
</dbReference>
<gene>
    <name evidence="8" type="ORF">EUX98_g1711</name>
</gene>
<keyword evidence="2" id="KW-0963">Cytoplasm</keyword>
<evidence type="ECO:0000256" key="6">
    <source>
        <dbReference type="SAM" id="MobiDB-lite"/>
    </source>
</evidence>
<organism evidence="8 9">
    <name type="scientific">Antrodiella citrinella</name>
    <dbReference type="NCBI Taxonomy" id="2447956"/>
    <lineage>
        <taxon>Eukaryota</taxon>
        <taxon>Fungi</taxon>
        <taxon>Dikarya</taxon>
        <taxon>Basidiomycota</taxon>
        <taxon>Agaricomycotina</taxon>
        <taxon>Agaricomycetes</taxon>
        <taxon>Polyporales</taxon>
        <taxon>Steccherinaceae</taxon>
        <taxon>Antrodiella</taxon>
    </lineage>
</organism>
<dbReference type="InterPro" id="IPR018247">
    <property type="entry name" value="EF_Hand_1_Ca_BS"/>
</dbReference>
<dbReference type="Pfam" id="PF13405">
    <property type="entry name" value="EF-hand_6"/>
    <property type="match status" value="1"/>
</dbReference>
<dbReference type="PANTHER" id="PTHR46212">
    <property type="entry name" value="PEFLIN"/>
    <property type="match status" value="1"/>
</dbReference>
<dbReference type="InterPro" id="IPR002048">
    <property type="entry name" value="EF_hand_dom"/>
</dbReference>
<reference evidence="8 9" key="1">
    <citation type="submission" date="2019-02" db="EMBL/GenBank/DDBJ databases">
        <title>Genome sequencing of the rare red list fungi Antrodiella citrinella (Flaviporus citrinellus).</title>
        <authorList>
            <person name="Buettner E."/>
            <person name="Kellner H."/>
        </authorList>
    </citation>
    <scope>NUCLEOTIDE SEQUENCE [LARGE SCALE GENOMIC DNA]</scope>
    <source>
        <strain evidence="8 9">DSM 108506</strain>
    </source>
</reference>
<keyword evidence="4" id="KW-0677">Repeat</keyword>
<dbReference type="GO" id="GO:0005509">
    <property type="term" value="F:calcium ion binding"/>
    <property type="evidence" value="ECO:0007669"/>
    <property type="project" value="InterPro"/>
</dbReference>
<feature type="compositionally biased region" description="Low complexity" evidence="6">
    <location>
        <begin position="15"/>
        <end position="25"/>
    </location>
</feature>
<dbReference type="PROSITE" id="PS00018">
    <property type="entry name" value="EF_HAND_1"/>
    <property type="match status" value="2"/>
</dbReference>
<proteinExistence type="predicted"/>
<evidence type="ECO:0000256" key="2">
    <source>
        <dbReference type="ARBA" id="ARBA00022490"/>
    </source>
</evidence>
<dbReference type="Pfam" id="PF13202">
    <property type="entry name" value="EF-hand_5"/>
    <property type="match status" value="1"/>
</dbReference>
<dbReference type="SUPFAM" id="SSF47473">
    <property type="entry name" value="EF-hand"/>
    <property type="match status" value="1"/>
</dbReference>
<evidence type="ECO:0000259" key="7">
    <source>
        <dbReference type="PROSITE" id="PS50222"/>
    </source>
</evidence>
<feature type="domain" description="EF-hand" evidence="7">
    <location>
        <begin position="166"/>
        <end position="201"/>
    </location>
</feature>
<feature type="compositionally biased region" description="Gly residues" evidence="6">
    <location>
        <begin position="69"/>
        <end position="90"/>
    </location>
</feature>
<dbReference type="PROSITE" id="PS50222">
    <property type="entry name" value="EF_HAND_2"/>
    <property type="match status" value="3"/>
</dbReference>
<dbReference type="Gene3D" id="1.10.238.10">
    <property type="entry name" value="EF-hand"/>
    <property type="match status" value="1"/>
</dbReference>
<protein>
    <recommendedName>
        <fullName evidence="7">EF-hand domain-containing protein</fullName>
    </recommendedName>
</protein>
<feature type="domain" description="EF-hand" evidence="7">
    <location>
        <begin position="244"/>
        <end position="279"/>
    </location>
</feature>
<evidence type="ECO:0000256" key="5">
    <source>
        <dbReference type="ARBA" id="ARBA00022837"/>
    </source>
</evidence>
<dbReference type="OrthoDB" id="186625at2759"/>
<comment type="caution">
    <text evidence="8">The sequence shown here is derived from an EMBL/GenBank/DDBJ whole genome shotgun (WGS) entry which is preliminary data.</text>
</comment>
<dbReference type="EMBL" id="SGPM01000021">
    <property type="protein sequence ID" value="THH32445.1"/>
    <property type="molecule type" value="Genomic_DNA"/>
</dbReference>
<dbReference type="SMART" id="SM00054">
    <property type="entry name" value="EFh"/>
    <property type="match status" value="4"/>
</dbReference>
<evidence type="ECO:0000256" key="4">
    <source>
        <dbReference type="ARBA" id="ARBA00022737"/>
    </source>
</evidence>
<evidence type="ECO:0000313" key="9">
    <source>
        <dbReference type="Proteomes" id="UP000308730"/>
    </source>
</evidence>
<dbReference type="PANTHER" id="PTHR46212:SF3">
    <property type="entry name" value="GH27120P"/>
    <property type="match status" value="1"/>
</dbReference>
<evidence type="ECO:0000256" key="1">
    <source>
        <dbReference type="ARBA" id="ARBA00004496"/>
    </source>
</evidence>
<keyword evidence="9" id="KW-1185">Reference proteome</keyword>
<evidence type="ECO:0000256" key="3">
    <source>
        <dbReference type="ARBA" id="ARBA00022723"/>
    </source>
</evidence>
<dbReference type="GO" id="GO:0005737">
    <property type="term" value="C:cytoplasm"/>
    <property type="evidence" value="ECO:0007669"/>
    <property type="project" value="UniProtKB-SubCell"/>
</dbReference>
<dbReference type="InterPro" id="IPR051426">
    <property type="entry name" value="Peflin/Sorcin_CaBP"/>
</dbReference>
<feature type="domain" description="EF-hand" evidence="7">
    <location>
        <begin position="99"/>
        <end position="134"/>
    </location>
</feature>
<evidence type="ECO:0000313" key="8">
    <source>
        <dbReference type="EMBL" id="THH32445.1"/>
    </source>
</evidence>
<comment type="subcellular location">
    <subcellularLocation>
        <location evidence="1">Cytoplasm</location>
    </subcellularLocation>
</comment>
<dbReference type="GO" id="GO:0048306">
    <property type="term" value="F:calcium-dependent protein binding"/>
    <property type="evidence" value="ECO:0007669"/>
    <property type="project" value="UniProtKB-ARBA"/>
</dbReference>
<feature type="region of interest" description="Disordered" evidence="6">
    <location>
        <begin position="1"/>
        <end position="105"/>
    </location>
</feature>
<accession>A0A4S4N275</accession>
<name>A0A4S4N275_9APHY</name>
<dbReference type="AlphaFoldDB" id="A0A4S4N275"/>
<feature type="compositionally biased region" description="Low complexity" evidence="6">
    <location>
        <begin position="50"/>
        <end position="62"/>
    </location>
</feature>
<dbReference type="Pfam" id="PF13499">
    <property type="entry name" value="EF-hand_7"/>
    <property type="match status" value="1"/>
</dbReference>
<keyword evidence="5" id="KW-0106">Calcium</keyword>
<feature type="compositionally biased region" description="Pro residues" evidence="6">
    <location>
        <begin position="26"/>
        <end position="49"/>
    </location>
</feature>